<organism evidence="7 8">
    <name type="scientific">Malus baccata</name>
    <name type="common">Siberian crab apple</name>
    <name type="synonym">Pyrus baccata</name>
    <dbReference type="NCBI Taxonomy" id="106549"/>
    <lineage>
        <taxon>Eukaryota</taxon>
        <taxon>Viridiplantae</taxon>
        <taxon>Streptophyta</taxon>
        <taxon>Embryophyta</taxon>
        <taxon>Tracheophyta</taxon>
        <taxon>Spermatophyta</taxon>
        <taxon>Magnoliopsida</taxon>
        <taxon>eudicotyledons</taxon>
        <taxon>Gunneridae</taxon>
        <taxon>Pentapetalae</taxon>
        <taxon>rosids</taxon>
        <taxon>fabids</taxon>
        <taxon>Rosales</taxon>
        <taxon>Rosaceae</taxon>
        <taxon>Amygdaloideae</taxon>
        <taxon>Maleae</taxon>
        <taxon>Malus</taxon>
    </lineage>
</organism>
<feature type="region of interest" description="Disordered" evidence="5">
    <location>
        <begin position="130"/>
        <end position="156"/>
    </location>
</feature>
<protein>
    <recommendedName>
        <fullName evidence="6">SWIM-type domain-containing protein</fullName>
    </recommendedName>
</protein>
<evidence type="ECO:0000256" key="1">
    <source>
        <dbReference type="ARBA" id="ARBA00022723"/>
    </source>
</evidence>
<dbReference type="InterPro" id="IPR007527">
    <property type="entry name" value="Znf_SWIM"/>
</dbReference>
<dbReference type="InterPro" id="IPR006564">
    <property type="entry name" value="Znf_PMZ"/>
</dbReference>
<dbReference type="PROSITE" id="PS50966">
    <property type="entry name" value="ZF_SWIM"/>
    <property type="match status" value="1"/>
</dbReference>
<evidence type="ECO:0000256" key="5">
    <source>
        <dbReference type="SAM" id="MobiDB-lite"/>
    </source>
</evidence>
<evidence type="ECO:0000256" key="2">
    <source>
        <dbReference type="ARBA" id="ARBA00022771"/>
    </source>
</evidence>
<keyword evidence="1" id="KW-0479">Metal-binding</keyword>
<keyword evidence="3" id="KW-0862">Zinc</keyword>
<name>A0A540N2K1_MALBA</name>
<dbReference type="STRING" id="106549.A0A540N2K1"/>
<reference evidence="7 8" key="1">
    <citation type="journal article" date="2019" name="G3 (Bethesda)">
        <title>Sequencing of a Wild Apple (Malus baccata) Genome Unravels the Differences Between Cultivated and Wild Apple Species Regarding Disease Resistance and Cold Tolerance.</title>
        <authorList>
            <person name="Chen X."/>
        </authorList>
    </citation>
    <scope>NUCLEOTIDE SEQUENCE [LARGE SCALE GENOMIC DNA]</scope>
    <source>
        <strain evidence="8">cv. Shandingzi</strain>
        <tissue evidence="7">Leaves</tissue>
    </source>
</reference>
<keyword evidence="8" id="KW-1185">Reference proteome</keyword>
<evidence type="ECO:0000256" key="4">
    <source>
        <dbReference type="PROSITE-ProRule" id="PRU00325"/>
    </source>
</evidence>
<dbReference type="Pfam" id="PF04434">
    <property type="entry name" value="SWIM"/>
    <property type="match status" value="1"/>
</dbReference>
<accession>A0A540N2K1</accession>
<evidence type="ECO:0000256" key="3">
    <source>
        <dbReference type="ARBA" id="ARBA00022833"/>
    </source>
</evidence>
<dbReference type="SMART" id="SM00575">
    <property type="entry name" value="ZnF_PMZ"/>
    <property type="match status" value="1"/>
</dbReference>
<gene>
    <name evidence="7" type="ORF">C1H46_009122</name>
</gene>
<dbReference type="AlphaFoldDB" id="A0A540N2K1"/>
<feature type="domain" description="SWIM-type" evidence="6">
    <location>
        <begin position="53"/>
        <end position="85"/>
    </location>
</feature>
<dbReference type="EMBL" id="VIEB01000126">
    <property type="protein sequence ID" value="TQE05265.1"/>
    <property type="molecule type" value="Genomic_DNA"/>
</dbReference>
<keyword evidence="2 4" id="KW-0863">Zinc-finger</keyword>
<dbReference type="GO" id="GO:0008270">
    <property type="term" value="F:zinc ion binding"/>
    <property type="evidence" value="ECO:0007669"/>
    <property type="project" value="UniProtKB-KW"/>
</dbReference>
<proteinExistence type="predicted"/>
<comment type="caution">
    <text evidence="7">The sequence shown here is derived from an EMBL/GenBank/DDBJ whole genome shotgun (WGS) entry which is preliminary data.</text>
</comment>
<sequence>MTQQREACDKWHSDVGPRIHIILEKNKVESSKCIAHYAGEKMFQVEHMSGVQFVVDLAKHTCTCRRWNLTGIPCGHAIASICRRNEDPVTYIHSCYKKASWKRAYGPFLRPMANEELWTRTNLPPILPPVYHKQPGRPKKVRAREPDEKPAAPTGTRLSRSFHVKIKCKVCGEEGHNRLRHRKVGTKRPTKLYKCTKRPTKLRK</sequence>
<dbReference type="PANTHER" id="PTHR31973">
    <property type="entry name" value="POLYPROTEIN, PUTATIVE-RELATED"/>
    <property type="match status" value="1"/>
</dbReference>
<dbReference type="PANTHER" id="PTHR31973:SF199">
    <property type="entry name" value="SWIM-TYPE DOMAIN-CONTAINING PROTEIN"/>
    <property type="match status" value="1"/>
</dbReference>
<dbReference type="Proteomes" id="UP000315295">
    <property type="component" value="Unassembled WGS sequence"/>
</dbReference>
<evidence type="ECO:0000259" key="6">
    <source>
        <dbReference type="PROSITE" id="PS50966"/>
    </source>
</evidence>
<evidence type="ECO:0000313" key="7">
    <source>
        <dbReference type="EMBL" id="TQE05265.1"/>
    </source>
</evidence>
<evidence type="ECO:0000313" key="8">
    <source>
        <dbReference type="Proteomes" id="UP000315295"/>
    </source>
</evidence>